<accession>A0A9N8HJI3</accession>
<comment type="caution">
    <text evidence="2">The sequence shown here is derived from an EMBL/GenBank/DDBJ whole genome shotgun (WGS) entry which is preliminary data.</text>
</comment>
<name>A0A9N8HJI3_9STRA</name>
<dbReference type="Proteomes" id="UP001153069">
    <property type="component" value="Unassembled WGS sequence"/>
</dbReference>
<gene>
    <name evidence="2" type="ORF">SEMRO_694_G188410.1</name>
</gene>
<feature type="transmembrane region" description="Helical" evidence="1">
    <location>
        <begin position="132"/>
        <end position="157"/>
    </location>
</feature>
<keyword evidence="1" id="KW-1133">Transmembrane helix</keyword>
<keyword evidence="3" id="KW-1185">Reference proteome</keyword>
<dbReference type="AlphaFoldDB" id="A0A9N8HJI3"/>
<feature type="transmembrane region" description="Helical" evidence="1">
    <location>
        <begin position="203"/>
        <end position="225"/>
    </location>
</feature>
<evidence type="ECO:0000313" key="2">
    <source>
        <dbReference type="EMBL" id="CAB9515097.1"/>
    </source>
</evidence>
<protein>
    <submittedName>
        <fullName evidence="2">Uncharacterized protein</fullName>
    </submittedName>
</protein>
<evidence type="ECO:0000256" key="1">
    <source>
        <dbReference type="SAM" id="Phobius"/>
    </source>
</evidence>
<reference evidence="2" key="1">
    <citation type="submission" date="2020-06" db="EMBL/GenBank/DDBJ databases">
        <authorList>
            <consortium name="Plant Systems Biology data submission"/>
        </authorList>
    </citation>
    <scope>NUCLEOTIDE SEQUENCE</scope>
    <source>
        <strain evidence="2">D6</strain>
    </source>
</reference>
<organism evidence="2 3">
    <name type="scientific">Seminavis robusta</name>
    <dbReference type="NCBI Taxonomy" id="568900"/>
    <lineage>
        <taxon>Eukaryota</taxon>
        <taxon>Sar</taxon>
        <taxon>Stramenopiles</taxon>
        <taxon>Ochrophyta</taxon>
        <taxon>Bacillariophyta</taxon>
        <taxon>Bacillariophyceae</taxon>
        <taxon>Bacillariophycidae</taxon>
        <taxon>Naviculales</taxon>
        <taxon>Naviculaceae</taxon>
        <taxon>Seminavis</taxon>
    </lineage>
</organism>
<evidence type="ECO:0000313" key="3">
    <source>
        <dbReference type="Proteomes" id="UP001153069"/>
    </source>
</evidence>
<keyword evidence="1" id="KW-0812">Transmembrane</keyword>
<keyword evidence="1" id="KW-0472">Membrane</keyword>
<proteinExistence type="predicted"/>
<feature type="transmembrane region" description="Helical" evidence="1">
    <location>
        <begin position="93"/>
        <end position="120"/>
    </location>
</feature>
<sequence length="272" mass="29918">MVSIVIGRIDNNPSGGGSCCIVYRNERYQEFQGEDDAIIEIEDQEVGKTQTPYDPELDSPSSWTTKSSLKDKTCCDRLCFCLAREKAARLTRIVCNLTLVLFTISGVTYGILGTVGVITFFHGESGSSKEAIGIMIIFGSAVWGAIALILVNLSWIYRGNSQKVVIQLSCWECDCPMAQLAGTSIVLLAGSSLLITYHNNHTVLLVMIFGIIIPVITMVNIPSLFDRPDDDSEQIDQEGKPKEIEVLPGNLEWHTPPLKVPVGGNKTFFKLR</sequence>
<dbReference type="EMBL" id="CAICTM010000693">
    <property type="protein sequence ID" value="CAB9515097.1"/>
    <property type="molecule type" value="Genomic_DNA"/>
</dbReference>